<dbReference type="AlphaFoldDB" id="N2AU48"/>
<keyword evidence="3" id="KW-1185">Reference proteome</keyword>
<name>N2AU48_9FIRM</name>
<reference evidence="2 3" key="1">
    <citation type="journal article" date="2014" name="Genome Announc.">
        <title>Draft genome sequences of the altered schaedler flora, a defined bacterial community from gnotobiotic mice.</title>
        <authorList>
            <person name="Wannemuehler M.J."/>
            <person name="Overstreet A.M."/>
            <person name="Ward D.V."/>
            <person name="Phillips G.J."/>
        </authorList>
    </citation>
    <scope>NUCLEOTIDE SEQUENCE [LARGE SCALE GENOMIC DNA]</scope>
    <source>
        <strain evidence="2 3">ASF492</strain>
    </source>
</reference>
<comment type="caution">
    <text evidence="2">The sequence shown here is derived from an EMBL/GenBank/DDBJ whole genome shotgun (WGS) entry which is preliminary data.</text>
</comment>
<feature type="transmembrane region" description="Helical" evidence="1">
    <location>
        <begin position="12"/>
        <end position="34"/>
    </location>
</feature>
<dbReference type="Proteomes" id="UP000012589">
    <property type="component" value="Unassembled WGS sequence"/>
</dbReference>
<accession>N2AU48</accession>
<dbReference type="EMBL" id="AQFT01000066">
    <property type="protein sequence ID" value="EMZ27994.1"/>
    <property type="molecule type" value="Genomic_DNA"/>
</dbReference>
<protein>
    <submittedName>
        <fullName evidence="2">Uncharacterized protein</fullName>
    </submittedName>
</protein>
<evidence type="ECO:0000256" key="1">
    <source>
        <dbReference type="SAM" id="Phobius"/>
    </source>
</evidence>
<dbReference type="HOGENOM" id="CLU_2769688_0_0_9"/>
<dbReference type="PATRIC" id="fig|1235802.3.peg.2269"/>
<sequence length="69" mass="7362">MVKGFRRALRMFWLAIGFGVGVHAGVFSVLTPVVDDFFDIVLMISNGVCAKIAVGTFVPKISALVCICG</sequence>
<organism evidence="2 3">
    <name type="scientific">Eubacterium plexicaudatum ASF492</name>
    <dbReference type="NCBI Taxonomy" id="1235802"/>
    <lineage>
        <taxon>Bacteria</taxon>
        <taxon>Bacillati</taxon>
        <taxon>Bacillota</taxon>
        <taxon>Clostridia</taxon>
        <taxon>Eubacteriales</taxon>
        <taxon>Eubacteriaceae</taxon>
        <taxon>Eubacterium</taxon>
    </lineage>
</organism>
<dbReference type="STRING" id="1235802.C823_02135"/>
<keyword evidence="1" id="KW-0812">Transmembrane</keyword>
<keyword evidence="1" id="KW-0472">Membrane</keyword>
<keyword evidence="1" id="KW-1133">Transmembrane helix</keyword>
<proteinExistence type="predicted"/>
<evidence type="ECO:0000313" key="3">
    <source>
        <dbReference type="Proteomes" id="UP000012589"/>
    </source>
</evidence>
<evidence type="ECO:0000313" key="2">
    <source>
        <dbReference type="EMBL" id="EMZ27994.1"/>
    </source>
</evidence>
<gene>
    <name evidence="2" type="ORF">C823_02135</name>
</gene>